<feature type="region of interest" description="Disordered" evidence="1">
    <location>
        <begin position="131"/>
        <end position="150"/>
    </location>
</feature>
<name>A0A8J6E2L2_9EUKA</name>
<evidence type="ECO:0000256" key="1">
    <source>
        <dbReference type="SAM" id="MobiDB-lite"/>
    </source>
</evidence>
<keyword evidence="3" id="KW-1185">Reference proteome</keyword>
<gene>
    <name evidence="2" type="ORF">J8273_0028</name>
</gene>
<accession>A0A8J6E2L2</accession>
<reference evidence="2" key="1">
    <citation type="submission" date="2021-05" db="EMBL/GenBank/DDBJ databases">
        <title>A free-living protist that lacks canonical eukaryotic 1 DNA replication and segregation systems.</title>
        <authorList>
            <person name="Salas-Leiva D.E."/>
            <person name="Tromer E.C."/>
            <person name="Curtis B.A."/>
            <person name="Jerlstrom-Hultqvist J."/>
            <person name="Kolisko M."/>
            <person name="Yi Z."/>
            <person name="Salas-Leiva J.S."/>
            <person name="Gallot-Lavallee L."/>
            <person name="Kops G.J.P.L."/>
            <person name="Archibald J.M."/>
            <person name="Simpson A.G.B."/>
            <person name="Roger A.J."/>
        </authorList>
    </citation>
    <scope>NUCLEOTIDE SEQUENCE</scope>
    <source>
        <strain evidence="2">BICM</strain>
    </source>
</reference>
<protein>
    <submittedName>
        <fullName evidence="2">Uncharacterized protein</fullName>
    </submittedName>
</protein>
<sequence>MTCRMPPASGRGPIVSSCTRLIGVEPAVLCDATLGERRGWVSWHTGHCSMKALTSFVRPGQLPNWLTTRSAVALMPRCPIIPPWQAAMCSWWTESISAALRCTIRLRASAPIRPQQAGEGWIQGHYTEDHGHEREHGGHNYGRLEHRPRPDGKIHPVEGYDGEAQAQSHHTQVWDAHIRNINPGLCSDNTRNPGGGD</sequence>
<evidence type="ECO:0000313" key="2">
    <source>
        <dbReference type="EMBL" id="KAG9394823.1"/>
    </source>
</evidence>
<dbReference type="Proteomes" id="UP000717585">
    <property type="component" value="Unassembled WGS sequence"/>
</dbReference>
<dbReference type="EMBL" id="JAHDYR010000012">
    <property type="protein sequence ID" value="KAG9394823.1"/>
    <property type="molecule type" value="Genomic_DNA"/>
</dbReference>
<comment type="caution">
    <text evidence="2">The sequence shown here is derived from an EMBL/GenBank/DDBJ whole genome shotgun (WGS) entry which is preliminary data.</text>
</comment>
<organism evidence="2 3">
    <name type="scientific">Carpediemonas membranifera</name>
    <dbReference type="NCBI Taxonomy" id="201153"/>
    <lineage>
        <taxon>Eukaryota</taxon>
        <taxon>Metamonada</taxon>
        <taxon>Carpediemonas-like organisms</taxon>
        <taxon>Carpediemonas</taxon>
    </lineage>
</organism>
<dbReference type="AlphaFoldDB" id="A0A8J6E2L2"/>
<evidence type="ECO:0000313" key="3">
    <source>
        <dbReference type="Proteomes" id="UP000717585"/>
    </source>
</evidence>
<proteinExistence type="predicted"/>